<organism evidence="1 2">
    <name type="scientific">Meloidogyne enterolobii</name>
    <name type="common">Root-knot nematode worm</name>
    <name type="synonym">Meloidogyne mayaguensis</name>
    <dbReference type="NCBI Taxonomy" id="390850"/>
    <lineage>
        <taxon>Eukaryota</taxon>
        <taxon>Metazoa</taxon>
        <taxon>Ecdysozoa</taxon>
        <taxon>Nematoda</taxon>
        <taxon>Chromadorea</taxon>
        <taxon>Rhabditida</taxon>
        <taxon>Tylenchina</taxon>
        <taxon>Tylenchomorpha</taxon>
        <taxon>Tylenchoidea</taxon>
        <taxon>Meloidogynidae</taxon>
        <taxon>Meloidogyninae</taxon>
        <taxon>Meloidogyne</taxon>
    </lineage>
</organism>
<evidence type="ECO:0000313" key="1">
    <source>
        <dbReference type="EMBL" id="CAK5101897.1"/>
    </source>
</evidence>
<evidence type="ECO:0000313" key="2">
    <source>
        <dbReference type="Proteomes" id="UP001497535"/>
    </source>
</evidence>
<reference evidence="1" key="1">
    <citation type="submission" date="2023-11" db="EMBL/GenBank/DDBJ databases">
        <authorList>
            <person name="Poullet M."/>
        </authorList>
    </citation>
    <scope>NUCLEOTIDE SEQUENCE</scope>
    <source>
        <strain evidence="1">E1834</strain>
    </source>
</reference>
<dbReference type="Proteomes" id="UP001497535">
    <property type="component" value="Unassembled WGS sequence"/>
</dbReference>
<proteinExistence type="predicted"/>
<comment type="caution">
    <text evidence="1">The sequence shown here is derived from an EMBL/GenBank/DDBJ whole genome shotgun (WGS) entry which is preliminary data.</text>
</comment>
<name>A0ACB1ARP1_MELEN</name>
<keyword evidence="2" id="KW-1185">Reference proteome</keyword>
<protein>
    <submittedName>
        <fullName evidence="1">Uncharacterized protein</fullName>
    </submittedName>
</protein>
<dbReference type="EMBL" id="CAVMJV010000111">
    <property type="protein sequence ID" value="CAK5101897.1"/>
    <property type="molecule type" value="Genomic_DNA"/>
</dbReference>
<gene>
    <name evidence="1" type="ORF">MENTE1834_LOCUS42399</name>
</gene>
<accession>A0ACB1ARP1</accession>
<sequence>MIHRQQNKYVKNKLDQINECQKKLFGNEIEIRRKFNLDKDAQNLIIENYIKGNSEFSEAYERYKNNKRSNEELEVF</sequence>